<keyword evidence="5 9" id="KW-0067">ATP-binding</keyword>
<organism evidence="12 13">
    <name type="scientific">Sinorhizobium americanum</name>
    <dbReference type="NCBI Taxonomy" id="194963"/>
    <lineage>
        <taxon>Bacteria</taxon>
        <taxon>Pseudomonadati</taxon>
        <taxon>Pseudomonadota</taxon>
        <taxon>Alphaproteobacteria</taxon>
        <taxon>Hyphomicrobiales</taxon>
        <taxon>Rhizobiaceae</taxon>
        <taxon>Sinorhizobium/Ensifer group</taxon>
        <taxon>Sinorhizobium</taxon>
    </lineage>
</organism>
<protein>
    <recommendedName>
        <fullName evidence="3">asparagine synthase (glutamine-hydrolyzing)</fullName>
        <ecNumber evidence="3">6.3.5.4</ecNumber>
    </recommendedName>
</protein>
<feature type="site" description="Important for beta-aspartyl-AMP intermediate formation" evidence="10">
    <location>
        <position position="357"/>
    </location>
</feature>
<evidence type="ECO:0000256" key="9">
    <source>
        <dbReference type="PIRSR" id="PIRSR001589-2"/>
    </source>
</evidence>
<gene>
    <name evidence="12" type="ORF">ATY31_09395</name>
</gene>
<dbReference type="Gene3D" id="3.60.20.10">
    <property type="entry name" value="Glutamine Phosphoribosylpyrophosphate, subunit 1, domain 1"/>
    <property type="match status" value="1"/>
</dbReference>
<dbReference type="InterPro" id="IPR006426">
    <property type="entry name" value="Asn_synth_AEB"/>
</dbReference>
<evidence type="ECO:0000256" key="10">
    <source>
        <dbReference type="PIRSR" id="PIRSR001589-3"/>
    </source>
</evidence>
<reference evidence="12 13" key="1">
    <citation type="journal article" date="2014" name="Syst. Appl. Microbiol.">
        <title>Microsymbionts of Phaseolus vulgaris in acid and alkaline soils of Mexico.</title>
        <authorList>
            <person name="Verastegui-Valdes M.M."/>
            <person name="Zhang Y.J."/>
            <person name="Rivera-Orduna F.N."/>
            <person name="Cheng H.P."/>
            <person name="Sui X.H."/>
            <person name="Wang E.T."/>
        </authorList>
    </citation>
    <scope>NUCLEOTIDE SEQUENCE [LARGE SCALE GENOMIC DNA]</scope>
    <source>
        <strain evidence="12 13">FG01</strain>
    </source>
</reference>
<evidence type="ECO:0000256" key="2">
    <source>
        <dbReference type="ARBA" id="ARBA00005752"/>
    </source>
</evidence>
<dbReference type="InterPro" id="IPR001962">
    <property type="entry name" value="Asn_synthase"/>
</dbReference>
<evidence type="ECO:0000313" key="13">
    <source>
        <dbReference type="Proteomes" id="UP000237511"/>
    </source>
</evidence>
<evidence type="ECO:0000256" key="4">
    <source>
        <dbReference type="ARBA" id="ARBA00022741"/>
    </source>
</evidence>
<dbReference type="GO" id="GO:0004066">
    <property type="term" value="F:asparagine synthase (glutamine-hydrolyzing) activity"/>
    <property type="evidence" value="ECO:0007669"/>
    <property type="project" value="UniProtKB-EC"/>
</dbReference>
<evidence type="ECO:0000256" key="7">
    <source>
        <dbReference type="ARBA" id="ARBA00048741"/>
    </source>
</evidence>
<feature type="binding site" evidence="9">
    <location>
        <position position="255"/>
    </location>
    <ligand>
        <name>ATP</name>
        <dbReference type="ChEBI" id="CHEBI:30616"/>
    </ligand>
</feature>
<keyword evidence="8" id="KW-0061">Asparagine biosynthesis</keyword>
<dbReference type="SUPFAM" id="SSF56235">
    <property type="entry name" value="N-terminal nucleophile aminohydrolases (Ntn hydrolases)"/>
    <property type="match status" value="1"/>
</dbReference>
<dbReference type="PANTHER" id="PTHR43284:SF1">
    <property type="entry name" value="ASPARAGINE SYNTHETASE"/>
    <property type="match status" value="1"/>
</dbReference>
<dbReference type="GO" id="GO:0005829">
    <property type="term" value="C:cytosol"/>
    <property type="evidence" value="ECO:0007669"/>
    <property type="project" value="TreeGrafter"/>
</dbReference>
<feature type="domain" description="Glutamine amidotransferase type-2" evidence="11">
    <location>
        <begin position="2"/>
        <end position="214"/>
    </location>
</feature>
<dbReference type="InterPro" id="IPR029055">
    <property type="entry name" value="Ntn_hydrolases_N"/>
</dbReference>
<dbReference type="PANTHER" id="PTHR43284">
    <property type="entry name" value="ASPARAGINE SYNTHETASE (GLUTAMINE-HYDROLYZING)"/>
    <property type="match status" value="1"/>
</dbReference>
<dbReference type="PROSITE" id="PS51278">
    <property type="entry name" value="GATASE_TYPE_2"/>
    <property type="match status" value="1"/>
</dbReference>
<sequence length="626" mass="69927">MCGIFGFIAHAHDTSLSRDVLERCAEEIAHRGPDAAGCYIGRNFGFAHRRLSIIDLDPRSNQPFVEADTGIVITYNGEIYNFRELRVGLEKEGAIFRTASDTEVICKAFARWGPDCLHMFRGMFAFALHDPRSQATFLVRDRLGIKPLYYADTPTGLAFASQPSAILRWPGVNASIDPIGVSSFLSFRAVFGERSLFSNIKKMPPGTWMRLQGGERLHERWWSPKPGKVENARIHHMIGAAVEEHLVADTPVAALLSGGLDSSIVAYEITNRSSAKPTCYTGVVEGEGYDESPFAAEVAAAIGAPHRLVPLKSTTDIETVTRLTALRCHPLGMHNETAMHLLAQHVGAECKVVLTGEGADELFAGYSRIYRLPFDLMRDSGLAWIPARFGRTLRQHIGLPNERCSEFELFLNQYAYFPIDEKLSLAKKAWSHAINDDETLIGWMKETYFSAGDSPAARIARFFVEHHLTALLEMVDNTTMAAGVEARVPFTDHRIVERALSMRPAERLRWRSRWAAVKAFTTPVSSFSERLDVSKVPLRDAYTQVLPLSVITRKKLGFPLPLGNWAAGEGSRPFRDLLFKSTPAIADFIDVGALRRWYDAKAARASDAFGRQFWLISNLEIFLRQH</sequence>
<feature type="binding site" evidence="9">
    <location>
        <position position="101"/>
    </location>
    <ligand>
        <name>L-glutamine</name>
        <dbReference type="ChEBI" id="CHEBI:58359"/>
    </ligand>
</feature>
<comment type="catalytic activity">
    <reaction evidence="7">
        <text>L-aspartate + L-glutamine + ATP + H2O = L-asparagine + L-glutamate + AMP + diphosphate + H(+)</text>
        <dbReference type="Rhea" id="RHEA:12228"/>
        <dbReference type="ChEBI" id="CHEBI:15377"/>
        <dbReference type="ChEBI" id="CHEBI:15378"/>
        <dbReference type="ChEBI" id="CHEBI:29985"/>
        <dbReference type="ChEBI" id="CHEBI:29991"/>
        <dbReference type="ChEBI" id="CHEBI:30616"/>
        <dbReference type="ChEBI" id="CHEBI:33019"/>
        <dbReference type="ChEBI" id="CHEBI:58048"/>
        <dbReference type="ChEBI" id="CHEBI:58359"/>
        <dbReference type="ChEBI" id="CHEBI:456215"/>
        <dbReference type="EC" id="6.3.5.4"/>
    </reaction>
</comment>
<dbReference type="PIRSF" id="PIRSF001589">
    <property type="entry name" value="Asn_synthetase_glu-h"/>
    <property type="match status" value="1"/>
</dbReference>
<feature type="active site" description="For GATase activity" evidence="8">
    <location>
        <position position="2"/>
    </location>
</feature>
<keyword evidence="6 8" id="KW-0315">Glutamine amidotransferase</keyword>
<evidence type="ECO:0000259" key="11">
    <source>
        <dbReference type="PROSITE" id="PS51278"/>
    </source>
</evidence>
<dbReference type="Pfam" id="PF00733">
    <property type="entry name" value="Asn_synthase"/>
    <property type="match status" value="1"/>
</dbReference>
<evidence type="ECO:0000256" key="3">
    <source>
        <dbReference type="ARBA" id="ARBA00012737"/>
    </source>
</evidence>
<dbReference type="NCBIfam" id="TIGR01536">
    <property type="entry name" value="asn_synth_AEB"/>
    <property type="match status" value="1"/>
</dbReference>
<dbReference type="CDD" id="cd00712">
    <property type="entry name" value="AsnB"/>
    <property type="match status" value="1"/>
</dbReference>
<keyword evidence="8" id="KW-0028">Amino-acid biosynthesis</keyword>
<dbReference type="CDD" id="cd01991">
    <property type="entry name" value="Asn_synthase_B_C"/>
    <property type="match status" value="1"/>
</dbReference>
<dbReference type="InterPro" id="IPR051786">
    <property type="entry name" value="ASN_synthetase/amidase"/>
</dbReference>
<keyword evidence="4 9" id="KW-0547">Nucleotide-binding</keyword>
<dbReference type="InterPro" id="IPR033738">
    <property type="entry name" value="AsnB_N"/>
</dbReference>
<feature type="binding site" evidence="9">
    <location>
        <position position="284"/>
    </location>
    <ligand>
        <name>ATP</name>
        <dbReference type="ChEBI" id="CHEBI:30616"/>
    </ligand>
</feature>
<comment type="caution">
    <text evidence="12">The sequence shown here is derived from an EMBL/GenBank/DDBJ whole genome shotgun (WGS) entry which is preliminary data.</text>
</comment>
<comment type="pathway">
    <text evidence="1">Amino-acid biosynthesis; L-asparagine biosynthesis; L-asparagine from L-aspartate (L-Gln route): step 1/1.</text>
</comment>
<dbReference type="Pfam" id="PF13537">
    <property type="entry name" value="GATase_7"/>
    <property type="match status" value="1"/>
</dbReference>
<dbReference type="RefSeq" id="WP_097527676.1">
    <property type="nucleotide sequence ID" value="NZ_LODU01000013.1"/>
</dbReference>
<evidence type="ECO:0000256" key="6">
    <source>
        <dbReference type="ARBA" id="ARBA00022962"/>
    </source>
</evidence>
<dbReference type="GO" id="GO:0006529">
    <property type="term" value="P:asparagine biosynthetic process"/>
    <property type="evidence" value="ECO:0007669"/>
    <property type="project" value="UniProtKB-KW"/>
</dbReference>
<dbReference type="SUPFAM" id="SSF52402">
    <property type="entry name" value="Adenine nucleotide alpha hydrolases-like"/>
    <property type="match status" value="1"/>
</dbReference>
<proteinExistence type="inferred from homology"/>
<dbReference type="EC" id="6.3.5.4" evidence="3"/>
<comment type="similarity">
    <text evidence="2">Belongs to the asparagine synthetase family.</text>
</comment>
<dbReference type="InterPro" id="IPR014729">
    <property type="entry name" value="Rossmann-like_a/b/a_fold"/>
</dbReference>
<dbReference type="Proteomes" id="UP000237511">
    <property type="component" value="Unassembled WGS sequence"/>
</dbReference>
<name>A0A2S3YR51_9HYPH</name>
<dbReference type="Gene3D" id="3.40.50.620">
    <property type="entry name" value="HUPs"/>
    <property type="match status" value="1"/>
</dbReference>
<dbReference type="AlphaFoldDB" id="A0A2S3YR51"/>
<evidence type="ECO:0000256" key="8">
    <source>
        <dbReference type="PIRSR" id="PIRSR001589-1"/>
    </source>
</evidence>
<dbReference type="InterPro" id="IPR017932">
    <property type="entry name" value="GATase_2_dom"/>
</dbReference>
<evidence type="ECO:0000256" key="1">
    <source>
        <dbReference type="ARBA" id="ARBA00005187"/>
    </source>
</evidence>
<dbReference type="GO" id="GO:0005524">
    <property type="term" value="F:ATP binding"/>
    <property type="evidence" value="ECO:0007669"/>
    <property type="project" value="UniProtKB-KW"/>
</dbReference>
<dbReference type="EMBL" id="LODU01000013">
    <property type="protein sequence ID" value="POH34014.1"/>
    <property type="molecule type" value="Genomic_DNA"/>
</dbReference>
<evidence type="ECO:0000313" key="12">
    <source>
        <dbReference type="EMBL" id="POH34014.1"/>
    </source>
</evidence>
<evidence type="ECO:0000256" key="5">
    <source>
        <dbReference type="ARBA" id="ARBA00022840"/>
    </source>
</evidence>
<accession>A0A2S3YR51</accession>